<proteinExistence type="predicted"/>
<feature type="non-terminal residue" evidence="3">
    <location>
        <position position="1"/>
    </location>
</feature>
<dbReference type="PANTHER" id="PTHR11439">
    <property type="entry name" value="GAG-POL-RELATED RETROTRANSPOSON"/>
    <property type="match status" value="1"/>
</dbReference>
<dbReference type="PANTHER" id="PTHR11439:SF495">
    <property type="entry name" value="REVERSE TRANSCRIPTASE, RNA-DEPENDENT DNA POLYMERASE-RELATED"/>
    <property type="match status" value="1"/>
</dbReference>
<evidence type="ECO:0000259" key="2">
    <source>
        <dbReference type="Pfam" id="PF07727"/>
    </source>
</evidence>
<feature type="region of interest" description="Disordered" evidence="1">
    <location>
        <begin position="352"/>
        <end position="462"/>
    </location>
</feature>
<reference evidence="3" key="1">
    <citation type="journal article" date="2019" name="Sci. Rep.">
        <title>Draft genome of Tanacetum cinerariifolium, the natural source of mosquito coil.</title>
        <authorList>
            <person name="Yamashiro T."/>
            <person name="Shiraishi A."/>
            <person name="Satake H."/>
            <person name="Nakayama K."/>
        </authorList>
    </citation>
    <scope>NUCLEOTIDE SEQUENCE</scope>
</reference>
<dbReference type="CDD" id="cd09272">
    <property type="entry name" value="RNase_HI_RT_Ty1"/>
    <property type="match status" value="1"/>
</dbReference>
<name>A0A699HF29_TANCI</name>
<protein>
    <submittedName>
        <fullName evidence="3">Copia protein</fullName>
    </submittedName>
</protein>
<organism evidence="3">
    <name type="scientific">Tanacetum cinerariifolium</name>
    <name type="common">Dalmatian daisy</name>
    <name type="synonym">Chrysanthemum cinerariifolium</name>
    <dbReference type="NCBI Taxonomy" id="118510"/>
    <lineage>
        <taxon>Eukaryota</taxon>
        <taxon>Viridiplantae</taxon>
        <taxon>Streptophyta</taxon>
        <taxon>Embryophyta</taxon>
        <taxon>Tracheophyta</taxon>
        <taxon>Spermatophyta</taxon>
        <taxon>Magnoliopsida</taxon>
        <taxon>eudicotyledons</taxon>
        <taxon>Gunneridae</taxon>
        <taxon>Pentapetalae</taxon>
        <taxon>asterids</taxon>
        <taxon>campanulids</taxon>
        <taxon>Asterales</taxon>
        <taxon>Asteraceae</taxon>
        <taxon>Asteroideae</taxon>
        <taxon>Anthemideae</taxon>
        <taxon>Anthemidinae</taxon>
        <taxon>Tanacetum</taxon>
    </lineage>
</organism>
<feature type="domain" description="Reverse transcriptase Ty1/copia-type" evidence="2">
    <location>
        <begin position="1"/>
        <end position="93"/>
    </location>
</feature>
<feature type="compositionally biased region" description="Polar residues" evidence="1">
    <location>
        <begin position="354"/>
        <end position="400"/>
    </location>
</feature>
<evidence type="ECO:0000256" key="1">
    <source>
        <dbReference type="SAM" id="MobiDB-lite"/>
    </source>
</evidence>
<comment type="caution">
    <text evidence="3">The sequence shown here is derived from an EMBL/GenBank/DDBJ whole genome shotgun (WGS) entry which is preliminary data.</text>
</comment>
<dbReference type="EMBL" id="BKCJ010144537">
    <property type="protein sequence ID" value="GEX99943.1"/>
    <property type="molecule type" value="Genomic_DNA"/>
</dbReference>
<evidence type="ECO:0000313" key="3">
    <source>
        <dbReference type="EMBL" id="GEX99943.1"/>
    </source>
</evidence>
<dbReference type="Pfam" id="PF07727">
    <property type="entry name" value="RVT_2"/>
    <property type="match status" value="1"/>
</dbReference>
<dbReference type="InterPro" id="IPR013103">
    <property type="entry name" value="RVT_2"/>
</dbReference>
<sequence length="765" mass="87831">KRRIIAQGHIKEEGKDYDEVFAPVARIEAIKIFLAFASYIGFIVYQMDVKSAFLDETIEEEVYVCQPHGFIDPQFLNKVYKVEKALYGLHKLPEPDLMHKRFQMSSMGELTLFLRLQVTHSKEGIFISQDKFQVTPKLTHLHDVKRIFRKYKTGGCQFLGRRLISWQCKKQTIVATFTTEVEYVAAANCCGHVLWIQNRMLDYGFNFMHTKIYIDNESTICIVKNPGSFSSINLYMANLKFVDQHNMVACLERTEANAEFHQIVDFLSTCSINYALTVSPTIYASYIEQFWNTATSKTINSVKQVHAIVDGKDVVISESSIRSDLLFNDEDGGDDSVERAITTDASLVAEQDSDNITKTQSTAMSNDHISQEIGSGNRTKCQETTLGDMDTQTRFETASKQSHDLSLLEVNTSGSGEDSMEHQADLTDVVPPTPHDAPLSGGHTPGSDKDKGSGEKCGSTADQVSTARLEVSTATLSTPPTPTTIFGDEDLTIAQTLIKLRSEKAKEKRKFDEFQAKIDADHELAVRMTHEEQEMYKIEERARLLSKYFERRNKQLAPERAEAIRNKPPTRTQVRNHDDYLPQTYRQKMMQEQESTKSVEEESTVYEHEKEELRMWLTVVLDEEETVDPEIFSTKYPIVDWESQILGNVDTKNVYVYKIIRANRNTSYHKSLSSMLRKFNKQDLVDLHRLVMKRFENNTPGGYNLLLWEDLKVIFEPNAEDEIWKKRYPFIKEILEKMLNWKIEAKAESIMAFKLLKFIKSHVEE</sequence>
<dbReference type="AlphaFoldDB" id="A0A699HF29"/>
<gene>
    <name evidence="3" type="ORF">Tci_371918</name>
</gene>
<accession>A0A699HF29</accession>